<reference evidence="1 2" key="1">
    <citation type="submission" date="2022-07" db="EMBL/GenBank/DDBJ databases">
        <title>Fecal culturing of patients with breast cancer.</title>
        <authorList>
            <person name="Teng N.M.Y."/>
            <person name="Kiu R."/>
            <person name="Evans R."/>
            <person name="Baker D.J."/>
            <person name="Zenner C."/>
            <person name="Robinson S.D."/>
            <person name="Hall L.J."/>
        </authorList>
    </citation>
    <scope>NUCLEOTIDE SEQUENCE [LARGE SCALE GENOMIC DNA]</scope>
    <source>
        <strain evidence="1 2">LH1063</strain>
    </source>
</reference>
<sequence>MIFKCLLILPMILLTGLLSYGQNKPNIVRSSIRYDVDSLPVLKADFTQDTMYLKYFISSSWQDVYNTFHYKGGYEALLAYCDSLYFKRESDIDEEPNGMALYTILFDENLKIKDVRILKRLTYNNSKYDYDTLVKRILWSTEGKWEKEDSNDHCKWYLYMGYFKVR</sequence>
<evidence type="ECO:0000313" key="1">
    <source>
        <dbReference type="EMBL" id="MCP9610825.1"/>
    </source>
</evidence>
<name>A0ABT1MDX2_9BACT</name>
<dbReference type="RefSeq" id="WP_255025407.1">
    <property type="nucleotide sequence ID" value="NZ_JANDHW010000001.1"/>
</dbReference>
<keyword evidence="2" id="KW-1185">Reference proteome</keyword>
<protein>
    <submittedName>
        <fullName evidence="1">Uncharacterized protein</fullName>
    </submittedName>
</protein>
<proteinExistence type="predicted"/>
<accession>A0ABT1MDX2</accession>
<evidence type="ECO:0000313" key="2">
    <source>
        <dbReference type="Proteomes" id="UP001205603"/>
    </source>
</evidence>
<comment type="caution">
    <text evidence="1">The sequence shown here is derived from an EMBL/GenBank/DDBJ whole genome shotgun (WGS) entry which is preliminary data.</text>
</comment>
<dbReference type="EMBL" id="JANDHW010000001">
    <property type="protein sequence ID" value="MCP9610825.1"/>
    <property type="molecule type" value="Genomic_DNA"/>
</dbReference>
<organism evidence="1 2">
    <name type="scientific">Coprobacter tertius</name>
    <dbReference type="NCBI Taxonomy" id="2944915"/>
    <lineage>
        <taxon>Bacteria</taxon>
        <taxon>Pseudomonadati</taxon>
        <taxon>Bacteroidota</taxon>
        <taxon>Bacteroidia</taxon>
        <taxon>Bacteroidales</taxon>
        <taxon>Barnesiellaceae</taxon>
        <taxon>Coprobacter</taxon>
    </lineage>
</organism>
<dbReference type="Proteomes" id="UP001205603">
    <property type="component" value="Unassembled WGS sequence"/>
</dbReference>
<gene>
    <name evidence="1" type="ORF">NMU02_01800</name>
</gene>